<reference evidence="4" key="2">
    <citation type="submission" date="2020-02" db="EMBL/GenBank/DDBJ databases">
        <authorList>
            <person name="Gilchrist C.L.M."/>
            <person name="Chooi Y.-H."/>
        </authorList>
    </citation>
    <scope>NUCLEOTIDE SEQUENCE</scope>
    <source>
        <strain evidence="4">MST-FP2251</strain>
    </source>
</reference>
<keyword evidence="5" id="KW-1185">Reference proteome</keyword>
<comment type="caution">
    <text evidence="4">The sequence shown here is derived from an EMBL/GenBank/DDBJ whole genome shotgun (WGS) entry which is preliminary data.</text>
</comment>
<evidence type="ECO:0000313" key="5">
    <source>
        <dbReference type="Proteomes" id="UP001194746"/>
    </source>
</evidence>
<protein>
    <submittedName>
        <fullName evidence="4">Uncharacterized protein</fullName>
    </submittedName>
</protein>
<reference evidence="4" key="1">
    <citation type="journal article" date="2019" name="Beilstein J. Org. Chem.">
        <title>Nanangenines: drimane sesquiterpenoids as the dominant metabolite cohort of a novel Australian fungus, Aspergillus nanangensis.</title>
        <authorList>
            <person name="Lacey H.J."/>
            <person name="Gilchrist C.L.M."/>
            <person name="Crombie A."/>
            <person name="Kalaitzis J.A."/>
            <person name="Vuong D."/>
            <person name="Rutledge P.J."/>
            <person name="Turner P."/>
            <person name="Pitt J.I."/>
            <person name="Lacey E."/>
            <person name="Chooi Y.H."/>
            <person name="Piggott A.M."/>
        </authorList>
    </citation>
    <scope>NUCLEOTIDE SEQUENCE</scope>
    <source>
        <strain evidence="4">MST-FP2251</strain>
    </source>
</reference>
<evidence type="ECO:0000259" key="2">
    <source>
        <dbReference type="Pfam" id="PF24809"/>
    </source>
</evidence>
<dbReference type="InterPro" id="IPR056125">
    <property type="entry name" value="DUF7708"/>
</dbReference>
<organism evidence="4 5">
    <name type="scientific">Aspergillus nanangensis</name>
    <dbReference type="NCBI Taxonomy" id="2582783"/>
    <lineage>
        <taxon>Eukaryota</taxon>
        <taxon>Fungi</taxon>
        <taxon>Dikarya</taxon>
        <taxon>Ascomycota</taxon>
        <taxon>Pezizomycotina</taxon>
        <taxon>Eurotiomycetes</taxon>
        <taxon>Eurotiomycetidae</taxon>
        <taxon>Eurotiales</taxon>
        <taxon>Aspergillaceae</taxon>
        <taxon>Aspergillus</taxon>
        <taxon>Aspergillus subgen. Circumdati</taxon>
    </lineage>
</organism>
<dbReference type="Pfam" id="PF24883">
    <property type="entry name" value="NPHP3_N"/>
    <property type="match status" value="1"/>
</dbReference>
<sequence length="641" mass="73435">MLTAAASLVTMSVEDVRESRTMVRMYSWDVEERIPPESDAHSLGQSLIEDRGDRESLTAPWRKFFERQKLSQNNGDPLTDVIAVESARLREKWVAFQTSCPKDERLDLTNSEPTLEGVVDIVREMTTAWRTKRDKSRRGKTAKLFHAFCSKLDSHSSLMKLLPEGNAYVSVFMGSLGAVIKASVNHEHIAEGFATSLCQISEHIIWCQWELELFHTKFMLEQVADLYAHIFLFLSSIMDWLTEKRHRRMLDSFNENFNKRFEDEIAAINRKAEALRRRAEYSSHAELRAMRLDLEDMRQDYRIGLEGNARYFAERQHFEERMAREALEAQKEREQSRVRWTQLSGFVKHMLSAGAIESIHSNQTVFIPLQLAGMMDQRVEDMNAQAVGGGGVSQWGLEKVSFNSKNLEDSFHRDRLRLLVDPTEPVLVNQDTLVALSEWSASTDRRALWLEGPSIEVDDVDNPMSMLAARIIDIAEQSQVPVISYFCELRRGETLRPGETRETQAMIGLLYALIRQLVELLLPRFETQVDLSEPRFKRLDGTLKSWADAMAIFRDLLPLGPNKVFCVIDGLHWLDDRDTEKYLHELAGVFQEEQHLKVLFTTTGRSACLLKEISALDTVEVKIGRPSDDTLGVEDNVMGSM</sequence>
<keyword evidence="1" id="KW-0677">Repeat</keyword>
<name>A0AAD4GWF8_ASPNN</name>
<dbReference type="InterPro" id="IPR056884">
    <property type="entry name" value="NPHP3-like_N"/>
</dbReference>
<dbReference type="AlphaFoldDB" id="A0AAD4GWF8"/>
<gene>
    <name evidence="4" type="ORF">FE257_003322</name>
</gene>
<feature type="domain" description="DUF7708" evidence="2">
    <location>
        <begin position="144"/>
        <end position="287"/>
    </location>
</feature>
<evidence type="ECO:0000259" key="3">
    <source>
        <dbReference type="Pfam" id="PF24883"/>
    </source>
</evidence>
<dbReference type="Pfam" id="PF24809">
    <property type="entry name" value="DUF7708"/>
    <property type="match status" value="1"/>
</dbReference>
<evidence type="ECO:0000256" key="1">
    <source>
        <dbReference type="ARBA" id="ARBA00022737"/>
    </source>
</evidence>
<proteinExistence type="predicted"/>
<dbReference type="EMBL" id="VCAU01000016">
    <property type="protein sequence ID" value="KAF9891837.1"/>
    <property type="molecule type" value="Genomic_DNA"/>
</dbReference>
<dbReference type="PANTHER" id="PTHR40619:SF3">
    <property type="entry name" value="FUNGAL STAND N-TERMINAL GOODBYE DOMAIN-CONTAINING PROTEIN"/>
    <property type="match status" value="1"/>
</dbReference>
<feature type="domain" description="Nephrocystin 3-like N-terminal" evidence="3">
    <location>
        <begin position="464"/>
        <end position="601"/>
    </location>
</feature>
<dbReference type="PANTHER" id="PTHR40619">
    <property type="entry name" value="FUNGAL STAND N-TERMINAL GOODBYE DOMAIN-CONTAINING PROTEIN"/>
    <property type="match status" value="1"/>
</dbReference>
<dbReference type="Proteomes" id="UP001194746">
    <property type="component" value="Unassembled WGS sequence"/>
</dbReference>
<accession>A0AAD4GWF8</accession>
<evidence type="ECO:0000313" key="4">
    <source>
        <dbReference type="EMBL" id="KAF9891837.1"/>
    </source>
</evidence>